<dbReference type="RefSeq" id="WP_307482039.1">
    <property type="nucleotide sequence ID" value="NZ_JAUSUF010000001.1"/>
</dbReference>
<evidence type="ECO:0000313" key="2">
    <source>
        <dbReference type="EMBL" id="MDQ0148280.1"/>
    </source>
</evidence>
<dbReference type="SUPFAM" id="SSF54523">
    <property type="entry name" value="Pili subunits"/>
    <property type="match status" value="1"/>
</dbReference>
<dbReference type="Proteomes" id="UP001228504">
    <property type="component" value="Unassembled WGS sequence"/>
</dbReference>
<sequence>MKKKGFTLIELIAVLSILSIILVAIGGIYLAGVKRINNTKIKADIENNYRNFYQIVKTDIDKNKGDIQLFYNSQFDRWWNVYFQNESNNNIINENKGKDFSIKKAYLAIKGLSKDTDKILISFGNGENRSFYMIEVNKKDIEYNAGSNSEEEGKVDIKGPIISYRKLCDNVKKFKVYNKNNVYYFYLQFAEGDVNREYNFSIDNGGERIVIGEGDSNSNNEPPKEDNEEENILNDFYNSISGITLLNDGSNSIKVEGSLTIHNSSYYLNGHKSNNNDIRVFKNFILKNDDFHGIVDCYNIKNNNEKNIKVKNLDLKFNNRGFKIYKFNVGVNVNGRLYYDNLNAIISRLNKNDIALLKSNNNWDTISSLDQLKRIDLSRYCGAIVKESNGRAMLLTNGNITIDDGGHSFDKILFYTNNNIIIKRVGLSFYNSSIVSCNDIDIDGGSIYISGQYDKSLDIKKVFSYFIK</sequence>
<comment type="caution">
    <text evidence="2">The sequence shown here is derived from an EMBL/GenBank/DDBJ whole genome shotgun (WGS) entry which is preliminary data.</text>
</comment>
<feature type="transmembrane region" description="Helical" evidence="1">
    <location>
        <begin position="12"/>
        <end position="32"/>
    </location>
</feature>
<keyword evidence="1" id="KW-0812">Transmembrane</keyword>
<dbReference type="NCBIfam" id="TIGR02532">
    <property type="entry name" value="IV_pilin_GFxxxE"/>
    <property type="match status" value="1"/>
</dbReference>
<protein>
    <submittedName>
        <fullName evidence="2">Prepilin-type N-terminal cleavage/methylation domain-containing protein</fullName>
    </submittedName>
</protein>
<dbReference type="InterPro" id="IPR012902">
    <property type="entry name" value="N_methyl_site"/>
</dbReference>
<proteinExistence type="predicted"/>
<keyword evidence="1" id="KW-1133">Transmembrane helix</keyword>
<dbReference type="EMBL" id="JAUSUF010000001">
    <property type="protein sequence ID" value="MDQ0148280.1"/>
    <property type="molecule type" value="Genomic_DNA"/>
</dbReference>
<organism evidence="2 3">
    <name type="scientific">Eubacterium multiforme</name>
    <dbReference type="NCBI Taxonomy" id="83339"/>
    <lineage>
        <taxon>Bacteria</taxon>
        <taxon>Bacillati</taxon>
        <taxon>Bacillota</taxon>
        <taxon>Clostridia</taxon>
        <taxon>Eubacteriales</taxon>
        <taxon>Eubacteriaceae</taxon>
        <taxon>Eubacterium</taxon>
    </lineage>
</organism>
<evidence type="ECO:0000256" key="1">
    <source>
        <dbReference type="SAM" id="Phobius"/>
    </source>
</evidence>
<evidence type="ECO:0000313" key="3">
    <source>
        <dbReference type="Proteomes" id="UP001228504"/>
    </source>
</evidence>
<gene>
    <name evidence="2" type="ORF">J2S18_000197</name>
</gene>
<accession>A0ABT9UNR4</accession>
<reference evidence="2 3" key="1">
    <citation type="submission" date="2023-07" db="EMBL/GenBank/DDBJ databases">
        <title>Genomic Encyclopedia of Type Strains, Phase IV (KMG-IV): sequencing the most valuable type-strain genomes for metagenomic binning, comparative biology and taxonomic classification.</title>
        <authorList>
            <person name="Goeker M."/>
        </authorList>
    </citation>
    <scope>NUCLEOTIDE SEQUENCE [LARGE SCALE GENOMIC DNA]</scope>
    <source>
        <strain evidence="2 3">DSM 20694</strain>
    </source>
</reference>
<dbReference type="PROSITE" id="PS00409">
    <property type="entry name" value="PROKAR_NTER_METHYL"/>
    <property type="match status" value="1"/>
</dbReference>
<name>A0ABT9UNR4_9FIRM</name>
<dbReference type="Pfam" id="PF07963">
    <property type="entry name" value="N_methyl"/>
    <property type="match status" value="1"/>
</dbReference>
<keyword evidence="3" id="KW-1185">Reference proteome</keyword>
<keyword evidence="1" id="KW-0472">Membrane</keyword>
<dbReference type="InterPro" id="IPR045584">
    <property type="entry name" value="Pilin-like"/>
</dbReference>